<evidence type="ECO:0008006" key="4">
    <source>
        <dbReference type="Google" id="ProtNLM"/>
    </source>
</evidence>
<proteinExistence type="predicted"/>
<accession>A0ABM7U1I3</accession>
<feature type="region of interest" description="Disordered" evidence="1">
    <location>
        <begin position="1"/>
        <end position="21"/>
    </location>
</feature>
<name>A0ABM7U1I3_9BURK</name>
<reference evidence="2 3" key="1">
    <citation type="journal article" date="2022" name="Front. Microbiol.">
        <title>Identification and characterization of a novel class of self-sufficient cytochrome P450 hydroxylase involved in cyclohexanecarboxylate degradation in Paraburkholderia terrae strain KU-64.</title>
        <authorList>
            <person name="Yamamoto T."/>
            <person name="Hasegawa Y."/>
            <person name="Iwaki H."/>
        </authorList>
    </citation>
    <scope>NUCLEOTIDE SEQUENCE [LARGE SCALE GENOMIC DNA]</scope>
    <source>
        <strain evidence="2 3">KU-64</strain>
    </source>
</reference>
<gene>
    <name evidence="2" type="ORF">PTKU64_84820</name>
</gene>
<evidence type="ECO:0000313" key="3">
    <source>
        <dbReference type="Proteomes" id="UP001319874"/>
    </source>
</evidence>
<protein>
    <recommendedName>
        <fullName evidence="4">RES domain-containing protein</fullName>
    </recommendedName>
</protein>
<keyword evidence="3" id="KW-1185">Reference proteome</keyword>
<dbReference type="Proteomes" id="UP001319874">
    <property type="component" value="Chromosome 4"/>
</dbReference>
<sequence>MNGYPMSDNRKPTVEPPSYLHERLPSPEQLKECLTNEPFAVGGEALLYRAAYLPESVLPMSVARAYRFGPPPELFSGGIEMPFWWLYTAHVAETAIWEAQFCKNDVTRPGTFYMEPFAVQHGIIAELRFPRPLRFWNLNGSVASRLGIYDDLSSPDYDWCQWFGYYMDVAMQSVDGAMRPDGFVYPSRRHRGHTAVAISSRVLPELRDGVTRSETPFAKHPDFERLLDDRLRVAPPAADASAD</sequence>
<evidence type="ECO:0000313" key="2">
    <source>
        <dbReference type="EMBL" id="BCZ84807.1"/>
    </source>
</evidence>
<dbReference type="EMBL" id="AP024958">
    <property type="protein sequence ID" value="BCZ84807.1"/>
    <property type="molecule type" value="Genomic_DNA"/>
</dbReference>
<organism evidence="2 3">
    <name type="scientific">Paraburkholderia terrae</name>
    <dbReference type="NCBI Taxonomy" id="311230"/>
    <lineage>
        <taxon>Bacteria</taxon>
        <taxon>Pseudomonadati</taxon>
        <taxon>Pseudomonadota</taxon>
        <taxon>Betaproteobacteria</taxon>
        <taxon>Burkholderiales</taxon>
        <taxon>Burkholderiaceae</taxon>
        <taxon>Paraburkholderia</taxon>
    </lineage>
</organism>
<evidence type="ECO:0000256" key="1">
    <source>
        <dbReference type="SAM" id="MobiDB-lite"/>
    </source>
</evidence>